<reference evidence="1" key="1">
    <citation type="submission" date="2014-09" db="EMBL/GenBank/DDBJ databases">
        <authorList>
            <person name="Magalhaes I.L.F."/>
            <person name="Oliveira U."/>
            <person name="Santos F.R."/>
            <person name="Vidigal T.H.D.A."/>
            <person name="Brescovit A.D."/>
            <person name="Santos A.J."/>
        </authorList>
    </citation>
    <scope>NUCLEOTIDE SEQUENCE</scope>
    <source>
        <tissue evidence="1">Shoot tissue taken approximately 20 cm above the soil surface</tissue>
    </source>
</reference>
<proteinExistence type="predicted"/>
<dbReference type="AlphaFoldDB" id="A0A0A8YDB5"/>
<accession>A0A0A8YDB5</accession>
<organism evidence="1">
    <name type="scientific">Arundo donax</name>
    <name type="common">Giant reed</name>
    <name type="synonym">Donax arundinaceus</name>
    <dbReference type="NCBI Taxonomy" id="35708"/>
    <lineage>
        <taxon>Eukaryota</taxon>
        <taxon>Viridiplantae</taxon>
        <taxon>Streptophyta</taxon>
        <taxon>Embryophyta</taxon>
        <taxon>Tracheophyta</taxon>
        <taxon>Spermatophyta</taxon>
        <taxon>Magnoliopsida</taxon>
        <taxon>Liliopsida</taxon>
        <taxon>Poales</taxon>
        <taxon>Poaceae</taxon>
        <taxon>PACMAD clade</taxon>
        <taxon>Arundinoideae</taxon>
        <taxon>Arundineae</taxon>
        <taxon>Arundo</taxon>
    </lineage>
</organism>
<protein>
    <submittedName>
        <fullName evidence="1">Uncharacterized protein</fullName>
    </submittedName>
</protein>
<evidence type="ECO:0000313" key="1">
    <source>
        <dbReference type="EMBL" id="JAD23869.1"/>
    </source>
</evidence>
<sequence>MQGSKELAMRRCRWYTIL</sequence>
<dbReference type="EMBL" id="GBRH01274026">
    <property type="protein sequence ID" value="JAD23869.1"/>
    <property type="molecule type" value="Transcribed_RNA"/>
</dbReference>
<name>A0A0A8YDB5_ARUDO</name>
<reference evidence="1" key="2">
    <citation type="journal article" date="2015" name="Data Brief">
        <title>Shoot transcriptome of the giant reed, Arundo donax.</title>
        <authorList>
            <person name="Barrero R.A."/>
            <person name="Guerrero F.D."/>
            <person name="Moolhuijzen P."/>
            <person name="Goolsby J.A."/>
            <person name="Tidwell J."/>
            <person name="Bellgard S.E."/>
            <person name="Bellgard M.I."/>
        </authorList>
    </citation>
    <scope>NUCLEOTIDE SEQUENCE</scope>
    <source>
        <tissue evidence="1">Shoot tissue taken approximately 20 cm above the soil surface</tissue>
    </source>
</reference>